<comment type="similarity">
    <text evidence="1">Belongs to the PhoH family.</text>
</comment>
<keyword evidence="2" id="KW-0547">Nucleotide-binding</keyword>
<dbReference type="CDD" id="cd09883">
    <property type="entry name" value="PIN_VapC_PhoHL-ATPase"/>
    <property type="match status" value="1"/>
</dbReference>
<reference evidence="6 7" key="1">
    <citation type="journal article" date="2010" name="Stand. Genomic Sci.">
        <title>Complete genome sequence of Desulfarculus baarsii type strain (2st14).</title>
        <authorList>
            <person name="Sun H."/>
            <person name="Spring S."/>
            <person name="Lapidus A."/>
            <person name="Davenport K."/>
            <person name="Del Rio T.G."/>
            <person name="Tice H."/>
            <person name="Nolan M."/>
            <person name="Copeland A."/>
            <person name="Cheng J.F."/>
            <person name="Lucas S."/>
            <person name="Tapia R."/>
            <person name="Goodwin L."/>
            <person name="Pitluck S."/>
            <person name="Ivanova N."/>
            <person name="Pagani I."/>
            <person name="Mavromatis K."/>
            <person name="Ovchinnikova G."/>
            <person name="Pati A."/>
            <person name="Chen A."/>
            <person name="Palaniappan K."/>
            <person name="Hauser L."/>
            <person name="Chang Y.J."/>
            <person name="Jeffries C.D."/>
            <person name="Detter J.C."/>
            <person name="Han C."/>
            <person name="Rohde M."/>
            <person name="Brambilla E."/>
            <person name="Goker M."/>
            <person name="Woyke T."/>
            <person name="Bristow J."/>
            <person name="Eisen J.A."/>
            <person name="Markowitz V."/>
            <person name="Hugenholtz P."/>
            <person name="Kyrpides N.C."/>
            <person name="Klenk H.P."/>
            <person name="Land M."/>
        </authorList>
    </citation>
    <scope>NUCLEOTIDE SEQUENCE [LARGE SCALE GENOMIC DNA]</scope>
    <source>
        <strain evidence="7">ATCC 33931 / DSM 2075 / LMG 7858 / VKM B-1802 / 2st14</strain>
    </source>
</reference>
<dbReference type="Gene3D" id="3.40.50.300">
    <property type="entry name" value="P-loop containing nucleotide triphosphate hydrolases"/>
    <property type="match status" value="1"/>
</dbReference>
<dbReference type="FunFam" id="3.40.50.300:FF:000013">
    <property type="entry name" value="PhoH family ATPase"/>
    <property type="match status" value="1"/>
</dbReference>
<dbReference type="eggNOG" id="COG1875">
    <property type="taxonomic scope" value="Bacteria"/>
</dbReference>
<dbReference type="Proteomes" id="UP000009047">
    <property type="component" value="Chromosome"/>
</dbReference>
<evidence type="ECO:0000259" key="5">
    <source>
        <dbReference type="SMART" id="SM00670"/>
    </source>
</evidence>
<comment type="similarity">
    <text evidence="4">In the N-terminal section; belongs to the PINc/VapC protein family.</text>
</comment>
<dbReference type="SUPFAM" id="SSF52540">
    <property type="entry name" value="P-loop containing nucleoside triphosphate hydrolases"/>
    <property type="match status" value="1"/>
</dbReference>
<dbReference type="GO" id="GO:0005524">
    <property type="term" value="F:ATP binding"/>
    <property type="evidence" value="ECO:0007669"/>
    <property type="project" value="UniProtKB-KW"/>
</dbReference>
<evidence type="ECO:0000256" key="2">
    <source>
        <dbReference type="ARBA" id="ARBA00022741"/>
    </source>
</evidence>
<dbReference type="PANTHER" id="PTHR30473:SF2">
    <property type="entry name" value="PIN DOMAIN-CONTAINING PROTEIN"/>
    <property type="match status" value="1"/>
</dbReference>
<keyword evidence="3" id="KW-0067">ATP-binding</keyword>
<name>E1QJP3_DESB2</name>
<gene>
    <name evidence="6" type="ordered locus">Deba_2424</name>
</gene>
<evidence type="ECO:0000256" key="4">
    <source>
        <dbReference type="ARBA" id="ARBA00046345"/>
    </source>
</evidence>
<dbReference type="InterPro" id="IPR003714">
    <property type="entry name" value="PhoH"/>
</dbReference>
<proteinExistence type="inferred from homology"/>
<dbReference type="InterPro" id="IPR051451">
    <property type="entry name" value="PhoH2-like"/>
</dbReference>
<feature type="domain" description="PIN" evidence="5">
    <location>
        <begin position="3"/>
        <end position="134"/>
    </location>
</feature>
<dbReference type="KEGG" id="dbr:Deba_2424"/>
<dbReference type="EMBL" id="CP002085">
    <property type="protein sequence ID" value="ADK85786.1"/>
    <property type="molecule type" value="Genomic_DNA"/>
</dbReference>
<dbReference type="SMART" id="SM00670">
    <property type="entry name" value="PINc"/>
    <property type="match status" value="1"/>
</dbReference>
<evidence type="ECO:0000256" key="1">
    <source>
        <dbReference type="ARBA" id="ARBA00010393"/>
    </source>
</evidence>
<dbReference type="AlphaFoldDB" id="E1QJP3"/>
<dbReference type="RefSeq" id="WP_013259225.1">
    <property type="nucleotide sequence ID" value="NC_014365.1"/>
</dbReference>
<dbReference type="Pfam" id="PF02562">
    <property type="entry name" value="PhoH"/>
    <property type="match status" value="1"/>
</dbReference>
<accession>E1QJP3</accession>
<dbReference type="GO" id="GO:0005829">
    <property type="term" value="C:cytosol"/>
    <property type="evidence" value="ECO:0007669"/>
    <property type="project" value="TreeGrafter"/>
</dbReference>
<dbReference type="PANTHER" id="PTHR30473">
    <property type="entry name" value="PROTEIN PHOH"/>
    <property type="match status" value="1"/>
</dbReference>
<dbReference type="InterPro" id="IPR027417">
    <property type="entry name" value="P-loop_NTPase"/>
</dbReference>
<dbReference type="OrthoDB" id="9766527at2"/>
<dbReference type="SUPFAM" id="SSF88723">
    <property type="entry name" value="PIN domain-like"/>
    <property type="match status" value="1"/>
</dbReference>
<keyword evidence="7" id="KW-1185">Reference proteome</keyword>
<sequence>MKKTFVLDTNVLLHNPRSPFVFAEHNVVIPLAVIEEIDAQKKRQDEIGRNAREVSRNLDQLRALGTLADGVPLEGGGSLRIEINHRSLRGLPPELDVLDFSKPDNLILAVALNLAQDQANGNVTLVSKDLNLRVKADVLGVHAEDLANDKVDFRHLYGGVAEIAAPQASLDAFFRERALPLEADWALHPNQFVILRGREKPSASALARFKDGALRALLAQNERQCFGLVPRNKEQAFAMELLLDPEVKVVTLAGGAGTGKTLLALAAGLEQVVEQGAYRRLLVTRPVIPLDGQDLGFLPGDKNEKLRPWMQPIYDNLQFLLNTGPAVSPGGNRRLPGFDKGPSQDVEEYLSYTGKLELEALTYIRGRSIPRQFIIVDEAQNCTSHAIKTLITRVGEGSKIIFTGDVEQIDHPYLDSASNGLTRLVEQIKGSTLSGHVTMLKGERSEVAELGASLS</sequence>
<organism evidence="6 7">
    <name type="scientific">Desulfarculus baarsii (strain ATCC 33931 / DSM 2075 / LMG 7858 / VKM B-1802 / 2st14)</name>
    <dbReference type="NCBI Taxonomy" id="644282"/>
    <lineage>
        <taxon>Bacteria</taxon>
        <taxon>Pseudomonadati</taxon>
        <taxon>Thermodesulfobacteriota</taxon>
        <taxon>Desulfarculia</taxon>
        <taxon>Desulfarculales</taxon>
        <taxon>Desulfarculaceae</taxon>
        <taxon>Desulfarculus</taxon>
    </lineage>
</organism>
<dbReference type="Pfam" id="PF13638">
    <property type="entry name" value="PIN_4"/>
    <property type="match status" value="1"/>
</dbReference>
<evidence type="ECO:0000313" key="7">
    <source>
        <dbReference type="Proteomes" id="UP000009047"/>
    </source>
</evidence>
<dbReference type="STRING" id="644282.Deba_2424"/>
<protein>
    <submittedName>
        <fullName evidence="6">PhoH family protein</fullName>
    </submittedName>
</protein>
<evidence type="ECO:0000256" key="3">
    <source>
        <dbReference type="ARBA" id="ARBA00022840"/>
    </source>
</evidence>
<dbReference type="InterPro" id="IPR002716">
    <property type="entry name" value="PIN_dom"/>
</dbReference>
<dbReference type="HOGENOM" id="CLU_022283_2_1_7"/>
<dbReference type="Gene3D" id="3.40.50.1010">
    <property type="entry name" value="5'-nuclease"/>
    <property type="match status" value="1"/>
</dbReference>
<evidence type="ECO:0000313" key="6">
    <source>
        <dbReference type="EMBL" id="ADK85786.1"/>
    </source>
</evidence>
<dbReference type="InterPro" id="IPR029060">
    <property type="entry name" value="PIN-like_dom_sf"/>
</dbReference>